<dbReference type="AlphaFoldDB" id="A0AAN5BUR1"/>
<gene>
    <name evidence="1" type="ORF">Aory04_000923100</name>
</gene>
<dbReference type="Proteomes" id="UP001165205">
    <property type="component" value="Unassembled WGS sequence"/>
</dbReference>
<sequence>MATLVLSASQPDEKALSKYHMVINRLQTVIPYTGELTTSVSICRSHLSENEFSSPGRLDAISTSYAYAMTQVMGKVDANLCRTTFAIGYQIQCWLGVISPEQAGCSWLTKSAFPMTGPWSSGWDSPLFLVIMIGSKSWASWSHPTWEDVAVLQATIVGQARVLWTPAYVSQPGHEIKLGDKGSTQLLAFSAHVLLRGCICASEDMPGALAISVSSTVKSD</sequence>
<comment type="caution">
    <text evidence="1">The sequence shown here is derived from an EMBL/GenBank/DDBJ whole genome shotgun (WGS) entry which is preliminary data.</text>
</comment>
<organism evidence="1 2">
    <name type="scientific">Aspergillus oryzae</name>
    <name type="common">Yellow koji mold</name>
    <dbReference type="NCBI Taxonomy" id="5062"/>
    <lineage>
        <taxon>Eukaryota</taxon>
        <taxon>Fungi</taxon>
        <taxon>Dikarya</taxon>
        <taxon>Ascomycota</taxon>
        <taxon>Pezizomycotina</taxon>
        <taxon>Eurotiomycetes</taxon>
        <taxon>Eurotiomycetidae</taxon>
        <taxon>Eurotiales</taxon>
        <taxon>Aspergillaceae</taxon>
        <taxon>Aspergillus</taxon>
        <taxon>Aspergillus subgen. Circumdati</taxon>
    </lineage>
</organism>
<proteinExistence type="predicted"/>
<accession>A0AAN5BUR1</accession>
<evidence type="ECO:0000313" key="2">
    <source>
        <dbReference type="Proteomes" id="UP001165205"/>
    </source>
</evidence>
<name>A0AAN5BUR1_ASPOZ</name>
<protein>
    <submittedName>
        <fullName evidence="1">Unnamed protein product</fullName>
    </submittedName>
</protein>
<dbReference type="EMBL" id="BSYA01000124">
    <property type="protein sequence ID" value="GMG33761.1"/>
    <property type="molecule type" value="Genomic_DNA"/>
</dbReference>
<reference evidence="1" key="1">
    <citation type="submission" date="2023-04" db="EMBL/GenBank/DDBJ databases">
        <title>Aspergillus oryzae NBRC 4228.</title>
        <authorList>
            <person name="Ichikawa N."/>
            <person name="Sato H."/>
            <person name="Tonouchi N."/>
        </authorList>
    </citation>
    <scope>NUCLEOTIDE SEQUENCE</scope>
    <source>
        <strain evidence="1">NBRC 4228</strain>
    </source>
</reference>
<evidence type="ECO:0000313" key="1">
    <source>
        <dbReference type="EMBL" id="GMG33761.1"/>
    </source>
</evidence>